<evidence type="ECO:0000259" key="2">
    <source>
        <dbReference type="Pfam" id="PF04909"/>
    </source>
</evidence>
<dbReference type="GO" id="GO:0016831">
    <property type="term" value="F:carboxy-lyase activity"/>
    <property type="evidence" value="ECO:0007669"/>
    <property type="project" value="InterPro"/>
</dbReference>
<evidence type="ECO:0000313" key="4">
    <source>
        <dbReference type="Proteomes" id="UP000253034"/>
    </source>
</evidence>
<dbReference type="Proteomes" id="UP000253034">
    <property type="component" value="Unassembled WGS sequence"/>
</dbReference>
<dbReference type="Gene3D" id="3.20.20.140">
    <property type="entry name" value="Metal-dependent hydrolases"/>
    <property type="match status" value="1"/>
</dbReference>
<dbReference type="InterPro" id="IPR032465">
    <property type="entry name" value="ACMSD"/>
</dbReference>
<name>A0A369AQG0_9FIRM</name>
<accession>A0A369AQG0</accession>
<organism evidence="3 4">
    <name type="scientific">Anaerobacterium chartisolvens</name>
    <dbReference type="NCBI Taxonomy" id="1297424"/>
    <lineage>
        <taxon>Bacteria</taxon>
        <taxon>Bacillati</taxon>
        <taxon>Bacillota</taxon>
        <taxon>Clostridia</taxon>
        <taxon>Eubacteriales</taxon>
        <taxon>Oscillospiraceae</taxon>
        <taxon>Anaerobacterium</taxon>
    </lineage>
</organism>
<dbReference type="GO" id="GO:0005737">
    <property type="term" value="C:cytoplasm"/>
    <property type="evidence" value="ECO:0007669"/>
    <property type="project" value="TreeGrafter"/>
</dbReference>
<comment type="caution">
    <text evidence="3">The sequence shown here is derived from an EMBL/GenBank/DDBJ whole genome shotgun (WGS) entry which is preliminary data.</text>
</comment>
<evidence type="ECO:0000256" key="1">
    <source>
        <dbReference type="ARBA" id="ARBA00023239"/>
    </source>
</evidence>
<dbReference type="PANTHER" id="PTHR21240">
    <property type="entry name" value="2-AMINO-3-CARBOXYLMUCONATE-6-SEMIALDEHYDE DECARBOXYLASE"/>
    <property type="match status" value="1"/>
</dbReference>
<dbReference type="AlphaFoldDB" id="A0A369AQG0"/>
<dbReference type="EMBL" id="QPJT01000026">
    <property type="protein sequence ID" value="RCX11263.1"/>
    <property type="molecule type" value="Genomic_DNA"/>
</dbReference>
<reference evidence="3 4" key="1">
    <citation type="submission" date="2018-07" db="EMBL/GenBank/DDBJ databases">
        <title>Genomic Encyclopedia of Type Strains, Phase IV (KMG-IV): sequencing the most valuable type-strain genomes for metagenomic binning, comparative biology and taxonomic classification.</title>
        <authorList>
            <person name="Goeker M."/>
        </authorList>
    </citation>
    <scope>NUCLEOTIDE SEQUENCE [LARGE SCALE GENOMIC DNA]</scope>
    <source>
        <strain evidence="3 4">DSM 27016</strain>
    </source>
</reference>
<dbReference type="PANTHER" id="PTHR21240:SF28">
    <property type="entry name" value="ISO-OROTATE DECARBOXYLASE (EUROFUNG)"/>
    <property type="match status" value="1"/>
</dbReference>
<dbReference type="GO" id="GO:0016787">
    <property type="term" value="F:hydrolase activity"/>
    <property type="evidence" value="ECO:0007669"/>
    <property type="project" value="InterPro"/>
</dbReference>
<keyword evidence="1" id="KW-0456">Lyase</keyword>
<proteinExistence type="predicted"/>
<dbReference type="OrthoDB" id="9771932at2"/>
<dbReference type="CDD" id="cd01292">
    <property type="entry name" value="metallo-dependent_hydrolases"/>
    <property type="match status" value="1"/>
</dbReference>
<protein>
    <recommendedName>
        <fullName evidence="2">Amidohydrolase-related domain-containing protein</fullName>
    </recommendedName>
</protein>
<feature type="domain" description="Amidohydrolase-related" evidence="2">
    <location>
        <begin position="3"/>
        <end position="262"/>
    </location>
</feature>
<keyword evidence="4" id="KW-1185">Reference proteome</keyword>
<dbReference type="InterPro" id="IPR032466">
    <property type="entry name" value="Metal_Hydrolase"/>
</dbReference>
<dbReference type="GO" id="GO:0019748">
    <property type="term" value="P:secondary metabolic process"/>
    <property type="evidence" value="ECO:0007669"/>
    <property type="project" value="TreeGrafter"/>
</dbReference>
<dbReference type="RefSeq" id="WP_114299194.1">
    <property type="nucleotide sequence ID" value="NZ_QPJT01000026.1"/>
</dbReference>
<dbReference type="InterPro" id="IPR006680">
    <property type="entry name" value="Amidohydro-rel"/>
</dbReference>
<dbReference type="SUPFAM" id="SSF51556">
    <property type="entry name" value="Metallo-dependent hydrolases"/>
    <property type="match status" value="1"/>
</dbReference>
<dbReference type="Pfam" id="PF04909">
    <property type="entry name" value="Amidohydro_2"/>
    <property type="match status" value="1"/>
</dbReference>
<sequence length="263" mass="29269">MIIDFHTHCFADNVAAQAVSKLAERCGIEAKLNGTAADIKESMKRAGIDYSVVLSIATKPSQTVKINDWSIGIQNEGILAFGSIHPDFGEWKHELERIKGLGIKGIKFHPDYQEFYVDDKKMYDIYQKAFELDMIVVFHAGVDIGLPEPYHCTPNRLARVAADFPGGKIVAAHMGGYDCWGDVAKFLVGTEVFFDTSFSIGRGNDSLIRSIIREHGHSRILFGTDSPWCVQKDEIEKLKGFGLEDYAQKDILGENAVRLLGLE</sequence>
<evidence type="ECO:0000313" key="3">
    <source>
        <dbReference type="EMBL" id="RCX11263.1"/>
    </source>
</evidence>
<gene>
    <name evidence="3" type="ORF">DFR58_12636</name>
</gene>